<keyword evidence="1" id="KW-1133">Transmembrane helix</keyword>
<evidence type="ECO:0000313" key="2">
    <source>
        <dbReference type="EMBL" id="SCL69687.1"/>
    </source>
</evidence>
<protein>
    <submittedName>
        <fullName evidence="2">Uncharacterized protein</fullName>
    </submittedName>
</protein>
<evidence type="ECO:0000256" key="1">
    <source>
        <dbReference type="SAM" id="Phobius"/>
    </source>
</evidence>
<feature type="transmembrane region" description="Helical" evidence="1">
    <location>
        <begin position="6"/>
        <end position="28"/>
    </location>
</feature>
<keyword evidence="1" id="KW-0472">Membrane</keyword>
<organism evidence="2 3">
    <name type="scientific">Micromonospora chersina</name>
    <dbReference type="NCBI Taxonomy" id="47854"/>
    <lineage>
        <taxon>Bacteria</taxon>
        <taxon>Bacillati</taxon>
        <taxon>Actinomycetota</taxon>
        <taxon>Actinomycetes</taxon>
        <taxon>Micromonosporales</taxon>
        <taxon>Micromonosporaceae</taxon>
        <taxon>Micromonospora</taxon>
    </lineage>
</organism>
<accession>A0A1C6VU27</accession>
<dbReference type="Proteomes" id="UP000198605">
    <property type="component" value="Unassembled WGS sequence"/>
</dbReference>
<dbReference type="AlphaFoldDB" id="A0A1C6VU27"/>
<dbReference type="STRING" id="47854.GA0070603_5223"/>
<feature type="transmembrane region" description="Helical" evidence="1">
    <location>
        <begin position="35"/>
        <end position="60"/>
    </location>
</feature>
<feature type="transmembrane region" description="Helical" evidence="1">
    <location>
        <begin position="82"/>
        <end position="102"/>
    </location>
</feature>
<keyword evidence="3" id="KW-1185">Reference proteome</keyword>
<dbReference type="GeneID" id="43281839"/>
<keyword evidence="1" id="KW-0812">Transmembrane</keyword>
<proteinExistence type="predicted"/>
<gene>
    <name evidence="2" type="ORF">GA0070603_5223</name>
</gene>
<sequence>MNDNLVLYLHLAPAACVSVIGLVLAVGLRRRLGRVAGLAICAFTALSAAKLGSMILLSYIRDALAGATAAELGKIIDLADRVQTGLTATSVVGFALLLAAVFTGPGRTGPLAAPPPDSAEAP</sequence>
<dbReference type="RefSeq" id="WP_091318988.1">
    <property type="nucleotide sequence ID" value="NZ_FMIB01000002.1"/>
</dbReference>
<dbReference type="EMBL" id="FMIB01000002">
    <property type="protein sequence ID" value="SCL69687.1"/>
    <property type="molecule type" value="Genomic_DNA"/>
</dbReference>
<evidence type="ECO:0000313" key="3">
    <source>
        <dbReference type="Proteomes" id="UP000198605"/>
    </source>
</evidence>
<reference evidence="3" key="1">
    <citation type="submission" date="2016-06" db="EMBL/GenBank/DDBJ databases">
        <authorList>
            <person name="Varghese N."/>
            <person name="Submissions Spin"/>
        </authorList>
    </citation>
    <scope>NUCLEOTIDE SEQUENCE [LARGE SCALE GENOMIC DNA]</scope>
    <source>
        <strain evidence="3">DSM 44151</strain>
    </source>
</reference>
<name>A0A1C6VU27_9ACTN</name>